<dbReference type="Gene3D" id="3.30.70.1880">
    <property type="entry name" value="Protein of unknown function DUF881"/>
    <property type="match status" value="1"/>
</dbReference>
<comment type="similarity">
    <text evidence="1">Belongs to the UPF0749 family.</text>
</comment>
<keyword evidence="3" id="KW-0472">Membrane</keyword>
<name>A0A2S0KMU1_9FIRM</name>
<dbReference type="EMBL" id="CP027226">
    <property type="protein sequence ID" value="AVM42346.1"/>
    <property type="molecule type" value="Genomic_DNA"/>
</dbReference>
<keyword evidence="2" id="KW-0175">Coiled coil</keyword>
<dbReference type="AlphaFoldDB" id="A0A2S0KMU1"/>
<keyword evidence="3" id="KW-1133">Transmembrane helix</keyword>
<dbReference type="PANTHER" id="PTHR37313">
    <property type="entry name" value="UPF0749 PROTEIN RV1825"/>
    <property type="match status" value="1"/>
</dbReference>
<evidence type="ECO:0000313" key="5">
    <source>
        <dbReference type="Proteomes" id="UP000237947"/>
    </source>
</evidence>
<sequence length="254" mass="28012">MKTNNKIVANILLIVISVILGVLIAWQMKNINSLEGSTLFGNTNQADLQEKIQQLNIVNAELAQRNAEYKESLQKFIELGDDENAQLKYYQEQLIRTKTYAGLTDVKGPGAIITLDSSAKDAKVSVSSLLVIVNSLKANGAYAISINGERVVALTEISETGSGENTKVVMNGTNITSPTGYEISIIGEVKKLQDYYRFSSQIWNHLQSQGVVVNMEYPQEVKIPALSENSPAYRQNLLEVIPDESTNNTEVENK</sequence>
<dbReference type="RefSeq" id="WP_106012329.1">
    <property type="nucleotide sequence ID" value="NZ_CP027226.1"/>
</dbReference>
<accession>A0A2S0KMU1</accession>
<evidence type="ECO:0008006" key="6">
    <source>
        <dbReference type="Google" id="ProtNLM"/>
    </source>
</evidence>
<evidence type="ECO:0000313" key="4">
    <source>
        <dbReference type="EMBL" id="AVM42346.1"/>
    </source>
</evidence>
<feature type="transmembrane region" description="Helical" evidence="3">
    <location>
        <begin position="7"/>
        <end position="28"/>
    </location>
</feature>
<evidence type="ECO:0000256" key="2">
    <source>
        <dbReference type="SAM" id="Coils"/>
    </source>
</evidence>
<gene>
    <name evidence="4" type="ORF">C5Q98_03490</name>
</gene>
<keyword evidence="3" id="KW-0812">Transmembrane</keyword>
<dbReference type="InterPro" id="IPR010273">
    <property type="entry name" value="DUF881"/>
</dbReference>
<dbReference type="OrthoDB" id="9776196at2"/>
<organism evidence="4 5">
    <name type="scientific">Fastidiosipila sanguinis</name>
    <dbReference type="NCBI Taxonomy" id="236753"/>
    <lineage>
        <taxon>Bacteria</taxon>
        <taxon>Bacillati</taxon>
        <taxon>Bacillota</taxon>
        <taxon>Clostridia</taxon>
        <taxon>Eubacteriales</taxon>
        <taxon>Oscillospiraceae</taxon>
        <taxon>Fastidiosipila</taxon>
    </lineage>
</organism>
<keyword evidence="5" id="KW-1185">Reference proteome</keyword>
<dbReference type="KEGG" id="fsa:C5Q98_03490"/>
<evidence type="ECO:0000256" key="3">
    <source>
        <dbReference type="SAM" id="Phobius"/>
    </source>
</evidence>
<proteinExistence type="inferred from homology"/>
<dbReference type="Pfam" id="PF05949">
    <property type="entry name" value="DUF881"/>
    <property type="match status" value="1"/>
</dbReference>
<protein>
    <recommendedName>
        <fullName evidence="6">DUF881 domain-containing protein</fullName>
    </recommendedName>
</protein>
<feature type="coiled-coil region" evidence="2">
    <location>
        <begin position="45"/>
        <end position="79"/>
    </location>
</feature>
<evidence type="ECO:0000256" key="1">
    <source>
        <dbReference type="ARBA" id="ARBA00009108"/>
    </source>
</evidence>
<dbReference type="Proteomes" id="UP000237947">
    <property type="component" value="Chromosome"/>
</dbReference>
<reference evidence="5" key="1">
    <citation type="submission" date="2018-02" db="EMBL/GenBank/DDBJ databases">
        <authorList>
            <person name="Holder M.E."/>
            <person name="Ajami N.J."/>
            <person name="Petrosino J.F."/>
        </authorList>
    </citation>
    <scope>NUCLEOTIDE SEQUENCE [LARGE SCALE GENOMIC DNA]</scope>
    <source>
        <strain evidence="5">CCUG 47711</strain>
    </source>
</reference>
<dbReference type="PANTHER" id="PTHR37313:SF2">
    <property type="entry name" value="UPF0749 PROTEIN YLXX"/>
    <property type="match status" value="1"/>
</dbReference>